<proteinExistence type="predicted"/>
<keyword evidence="1" id="KW-0812">Transmembrane</keyword>
<evidence type="ECO:0000256" key="1">
    <source>
        <dbReference type="SAM" id="Phobius"/>
    </source>
</evidence>
<keyword evidence="1" id="KW-0472">Membrane</keyword>
<dbReference type="Proteomes" id="UP001623660">
    <property type="component" value="Unassembled WGS sequence"/>
</dbReference>
<organism evidence="2 3">
    <name type="scientific">Candidatus Clostridium eludens</name>
    <dbReference type="NCBI Taxonomy" id="3381663"/>
    <lineage>
        <taxon>Bacteria</taxon>
        <taxon>Bacillati</taxon>
        <taxon>Bacillota</taxon>
        <taxon>Clostridia</taxon>
        <taxon>Eubacteriales</taxon>
        <taxon>Clostridiaceae</taxon>
        <taxon>Clostridium</taxon>
    </lineage>
</organism>
<sequence length="63" mass="7175">MKLITELIIRIILVISIIDGLVFYLINKNSLLLPVPFVISMIVITIIVLTINVLYCLHKRGIK</sequence>
<reference evidence="2 3" key="1">
    <citation type="submission" date="2024-11" db="EMBL/GenBank/DDBJ databases">
        <authorList>
            <person name="Heng Y.C."/>
            <person name="Lim A.C.H."/>
            <person name="Lee J.K.Y."/>
            <person name="Kittelmann S."/>
        </authorList>
    </citation>
    <scope>NUCLEOTIDE SEQUENCE [LARGE SCALE GENOMIC DNA]</scope>
    <source>
        <strain evidence="2 3">WILCCON 0269</strain>
    </source>
</reference>
<dbReference type="EMBL" id="JBJHZX010000006">
    <property type="protein sequence ID" value="MFL0195063.1"/>
    <property type="molecule type" value="Genomic_DNA"/>
</dbReference>
<feature type="transmembrane region" description="Helical" evidence="1">
    <location>
        <begin position="7"/>
        <end position="26"/>
    </location>
</feature>
<comment type="caution">
    <text evidence="2">The sequence shown here is derived from an EMBL/GenBank/DDBJ whole genome shotgun (WGS) entry which is preliminary data.</text>
</comment>
<protein>
    <submittedName>
        <fullName evidence="2">Uncharacterized protein</fullName>
    </submittedName>
</protein>
<keyword evidence="3" id="KW-1185">Reference proteome</keyword>
<name>A0ABW8SHK9_9CLOT</name>
<keyword evidence="1" id="KW-1133">Transmembrane helix</keyword>
<accession>A0ABW8SHK9</accession>
<dbReference type="RefSeq" id="WP_406791181.1">
    <property type="nucleotide sequence ID" value="NZ_JBJHZX010000006.1"/>
</dbReference>
<evidence type="ECO:0000313" key="3">
    <source>
        <dbReference type="Proteomes" id="UP001623660"/>
    </source>
</evidence>
<gene>
    <name evidence="2" type="ORF">ACJDU8_05660</name>
</gene>
<feature type="transmembrane region" description="Helical" evidence="1">
    <location>
        <begin position="32"/>
        <end position="57"/>
    </location>
</feature>
<evidence type="ECO:0000313" key="2">
    <source>
        <dbReference type="EMBL" id="MFL0195063.1"/>
    </source>
</evidence>